<sequence>MRVMKHTPDPRANGISTNDYCKLLLRQRYSHEARGKVLLLPSSGLVVVPFTHHNGGWDVVVVEGHGSYPVGGYHLSVGDTEIETAVELTLGEPVPVRFVQTIGEAEDLPDGTIILTREGRSLRKGTDADGTVWTSFLKTPVRSADLSDVLFPAKVYGAVPVKKSPDDQKLK</sequence>
<accession>A0A931G4U4</accession>
<gene>
    <name evidence="1" type="ORF">IV500_05070</name>
</gene>
<proteinExistence type="predicted"/>
<protein>
    <submittedName>
        <fullName evidence="1">Uncharacterized protein</fullName>
    </submittedName>
</protein>
<evidence type="ECO:0000313" key="2">
    <source>
        <dbReference type="Proteomes" id="UP000655366"/>
    </source>
</evidence>
<comment type="caution">
    <text evidence="1">The sequence shown here is derived from an EMBL/GenBank/DDBJ whole genome shotgun (WGS) entry which is preliminary data.</text>
</comment>
<dbReference type="Proteomes" id="UP000655366">
    <property type="component" value="Unassembled WGS sequence"/>
</dbReference>
<name>A0A931G4U4_9MICC</name>
<dbReference type="AlphaFoldDB" id="A0A931G4U4"/>
<evidence type="ECO:0000313" key="1">
    <source>
        <dbReference type="EMBL" id="MBG0738790.1"/>
    </source>
</evidence>
<keyword evidence="2" id="KW-1185">Reference proteome</keyword>
<dbReference type="EMBL" id="JADNYM010000005">
    <property type="protein sequence ID" value="MBG0738790.1"/>
    <property type="molecule type" value="Genomic_DNA"/>
</dbReference>
<organism evidence="1 2">
    <name type="scientific">Arthrobacter terrae</name>
    <dbReference type="NCBI Taxonomy" id="2935737"/>
    <lineage>
        <taxon>Bacteria</taxon>
        <taxon>Bacillati</taxon>
        <taxon>Actinomycetota</taxon>
        <taxon>Actinomycetes</taxon>
        <taxon>Micrococcales</taxon>
        <taxon>Micrococcaceae</taxon>
        <taxon>Arthrobacter</taxon>
    </lineage>
</organism>
<reference evidence="1 2" key="1">
    <citation type="submission" date="2020-11" db="EMBL/GenBank/DDBJ databases">
        <title>Arthrobacter antarcticus sp. nov., isolated from Antarctic Soil.</title>
        <authorList>
            <person name="Li J."/>
        </authorList>
    </citation>
    <scope>NUCLEOTIDE SEQUENCE [LARGE SCALE GENOMIC DNA]</scope>
    <source>
        <strain evidence="1 2">Z1-20</strain>
    </source>
</reference>